<keyword evidence="1" id="KW-0472">Membrane</keyword>
<keyword evidence="1" id="KW-1133">Transmembrane helix</keyword>
<sequence>MQLNHLNTKVILDGTINLLKTHKSTLIKYLLVPLTFLAILELYLLPDYVPHAKSALGFLYLLTNVLIFLIYANVAITIHRALIVNKHGNFPRLGIKLGLTEFKYMLAILITYLFPFAFYWISSDWAYSLALDGYSEDTLRVIYKALKFSTELCFIVVLSFWGLALPHIAIKNEISLSHALSLSKGSRGAMFLSMLFVVLITEAIYVLFSEFYYVDSILLLLLDWVAFTFIGVFSVAILSATYRHVNIEH</sequence>
<feature type="transmembrane region" description="Helical" evidence="1">
    <location>
        <begin position="57"/>
        <end position="83"/>
    </location>
</feature>
<accession>A0ABY9TUI5</accession>
<protein>
    <submittedName>
        <fullName evidence="2">Uncharacterized protein</fullName>
    </submittedName>
</protein>
<feature type="transmembrane region" description="Helical" evidence="1">
    <location>
        <begin position="220"/>
        <end position="242"/>
    </location>
</feature>
<reference evidence="3" key="1">
    <citation type="submission" date="2023-09" db="EMBL/GenBank/DDBJ databases">
        <authorList>
            <person name="Li S."/>
            <person name="Li X."/>
            <person name="Zhang C."/>
            <person name="Zhao Z."/>
        </authorList>
    </citation>
    <scope>NUCLEOTIDE SEQUENCE [LARGE SCALE GENOMIC DNA]</scope>
    <source>
        <strain evidence="3">SQ149</strain>
    </source>
</reference>
<evidence type="ECO:0000313" key="2">
    <source>
        <dbReference type="EMBL" id="WNC71435.1"/>
    </source>
</evidence>
<evidence type="ECO:0000313" key="3">
    <source>
        <dbReference type="Proteomes" id="UP001258994"/>
    </source>
</evidence>
<feature type="transmembrane region" description="Helical" evidence="1">
    <location>
        <begin position="104"/>
        <end position="121"/>
    </location>
</feature>
<proteinExistence type="predicted"/>
<keyword evidence="1" id="KW-0812">Transmembrane</keyword>
<dbReference type="RefSeq" id="WP_348390569.1">
    <property type="nucleotide sequence ID" value="NZ_CP134145.1"/>
</dbReference>
<gene>
    <name evidence="2" type="ORF">RGQ13_15080</name>
</gene>
<keyword evidence="3" id="KW-1185">Reference proteome</keyword>
<feature type="transmembrane region" description="Helical" evidence="1">
    <location>
        <begin position="26"/>
        <end position="45"/>
    </location>
</feature>
<organism evidence="2 3">
    <name type="scientific">Thalassotalea psychrophila</name>
    <dbReference type="NCBI Taxonomy" id="3065647"/>
    <lineage>
        <taxon>Bacteria</taxon>
        <taxon>Pseudomonadati</taxon>
        <taxon>Pseudomonadota</taxon>
        <taxon>Gammaproteobacteria</taxon>
        <taxon>Alteromonadales</taxon>
        <taxon>Colwelliaceae</taxon>
        <taxon>Thalassotalea</taxon>
    </lineage>
</organism>
<feature type="transmembrane region" description="Helical" evidence="1">
    <location>
        <begin position="189"/>
        <end position="208"/>
    </location>
</feature>
<name>A0ABY9TUI5_9GAMM</name>
<evidence type="ECO:0000256" key="1">
    <source>
        <dbReference type="SAM" id="Phobius"/>
    </source>
</evidence>
<dbReference type="EMBL" id="CP134145">
    <property type="protein sequence ID" value="WNC71435.1"/>
    <property type="molecule type" value="Genomic_DNA"/>
</dbReference>
<feature type="transmembrane region" description="Helical" evidence="1">
    <location>
        <begin position="141"/>
        <end position="168"/>
    </location>
</feature>
<dbReference type="Proteomes" id="UP001258994">
    <property type="component" value="Chromosome"/>
</dbReference>